<dbReference type="NCBIfam" id="NF047752">
    <property type="entry name" value="MntA_antitoxin"/>
    <property type="match status" value="1"/>
</dbReference>
<evidence type="ECO:0000259" key="1">
    <source>
        <dbReference type="Pfam" id="PF18765"/>
    </source>
</evidence>
<dbReference type="InterPro" id="IPR041633">
    <property type="entry name" value="Polbeta"/>
</dbReference>
<dbReference type="Pfam" id="PF18765">
    <property type="entry name" value="Polbeta"/>
    <property type="match status" value="1"/>
</dbReference>
<dbReference type="CDD" id="cd05403">
    <property type="entry name" value="NT_KNTase_like"/>
    <property type="match status" value="1"/>
</dbReference>
<reference evidence="3" key="1">
    <citation type="submission" date="2017-09" db="EMBL/GenBank/DDBJ databases">
        <title>Depth-based differentiation of microbial function through sediment-hosted aquifers and enrichment of novel symbionts in the deep terrestrial subsurface.</title>
        <authorList>
            <person name="Probst A.J."/>
            <person name="Ladd B."/>
            <person name="Jarett J.K."/>
            <person name="Geller-Mcgrath D.E."/>
            <person name="Sieber C.M.K."/>
            <person name="Emerson J.B."/>
            <person name="Anantharaman K."/>
            <person name="Thomas B.C."/>
            <person name="Malmstrom R."/>
            <person name="Stieglmeier M."/>
            <person name="Klingl A."/>
            <person name="Woyke T."/>
            <person name="Ryan C.M."/>
            <person name="Banfield J.F."/>
        </authorList>
    </citation>
    <scope>NUCLEOTIDE SEQUENCE [LARGE SCALE GENOMIC DNA]</scope>
</reference>
<dbReference type="InterPro" id="IPR052930">
    <property type="entry name" value="TA_antitoxin_MntA"/>
</dbReference>
<evidence type="ECO:0000313" key="2">
    <source>
        <dbReference type="EMBL" id="PIZ16761.1"/>
    </source>
</evidence>
<evidence type="ECO:0000313" key="3">
    <source>
        <dbReference type="Proteomes" id="UP000229307"/>
    </source>
</evidence>
<comment type="caution">
    <text evidence="2">The sequence shown here is derived from an EMBL/GenBank/DDBJ whole genome shotgun (WGS) entry which is preliminary data.</text>
</comment>
<sequence length="147" mass="17103">MKIMGLQKVKLGKTAKKFRLKLIMAFGSQVNGKTHPKSDLDIAVLFPSGDFTFKKYGELHSSLLDVFPGYEVDMVILNRADPLLLKKINENPLLLFGEKRDFDEFRIYAFNRYEDYRPYLAMEEKIVDNLVTEMRNEYRQGSGKKKV</sequence>
<organism evidence="2 3">
    <name type="scientific">Candidatus Desantisbacteria bacterium CG_4_10_14_0_8_um_filter_48_22</name>
    <dbReference type="NCBI Taxonomy" id="1974543"/>
    <lineage>
        <taxon>Bacteria</taxon>
        <taxon>Candidatus Desantisiibacteriota</taxon>
    </lineage>
</organism>
<dbReference type="InterPro" id="IPR043519">
    <property type="entry name" value="NT_sf"/>
</dbReference>
<dbReference type="PANTHER" id="PTHR43852:SF3">
    <property type="entry name" value="NUCLEOTIDYLTRANSFERASE"/>
    <property type="match status" value="1"/>
</dbReference>
<feature type="domain" description="Polymerase beta nucleotidyltransferase" evidence="1">
    <location>
        <begin position="14"/>
        <end position="99"/>
    </location>
</feature>
<proteinExistence type="predicted"/>
<protein>
    <recommendedName>
        <fullName evidence="1">Polymerase beta nucleotidyltransferase domain-containing protein</fullName>
    </recommendedName>
</protein>
<dbReference type="EMBL" id="PFMR01000167">
    <property type="protein sequence ID" value="PIZ16761.1"/>
    <property type="molecule type" value="Genomic_DNA"/>
</dbReference>
<dbReference type="Proteomes" id="UP000229307">
    <property type="component" value="Unassembled WGS sequence"/>
</dbReference>
<dbReference type="AlphaFoldDB" id="A0A2M7SB86"/>
<gene>
    <name evidence="2" type="ORF">COY52_06080</name>
</gene>
<name>A0A2M7SB86_9BACT</name>
<dbReference type="Gene3D" id="3.30.460.10">
    <property type="entry name" value="Beta Polymerase, domain 2"/>
    <property type="match status" value="1"/>
</dbReference>
<dbReference type="PANTHER" id="PTHR43852">
    <property type="entry name" value="NUCLEOTIDYLTRANSFERASE"/>
    <property type="match status" value="1"/>
</dbReference>
<dbReference type="SUPFAM" id="SSF81301">
    <property type="entry name" value="Nucleotidyltransferase"/>
    <property type="match status" value="1"/>
</dbReference>
<accession>A0A2M7SB86</accession>